<accession>A0AAP0EXC0</accession>
<gene>
    <name evidence="2" type="ORF">Syun_024688</name>
</gene>
<comment type="caution">
    <text evidence="2">The sequence shown here is derived from an EMBL/GenBank/DDBJ whole genome shotgun (WGS) entry which is preliminary data.</text>
</comment>
<evidence type="ECO:0000313" key="2">
    <source>
        <dbReference type="EMBL" id="KAK9097643.1"/>
    </source>
</evidence>
<evidence type="ECO:0000313" key="3">
    <source>
        <dbReference type="Proteomes" id="UP001420932"/>
    </source>
</evidence>
<feature type="compositionally biased region" description="Basic residues" evidence="1">
    <location>
        <begin position="73"/>
        <end position="84"/>
    </location>
</feature>
<dbReference type="AlphaFoldDB" id="A0AAP0EXC0"/>
<feature type="compositionally biased region" description="Basic residues" evidence="1">
    <location>
        <begin position="157"/>
        <end position="184"/>
    </location>
</feature>
<name>A0AAP0EXC0_9MAGN</name>
<sequence length="190" mass="20065">MGAIVGGGYEEAEMTATRGAAATMVTAKGIRRARRGRTKDAGKGKSAATMVTAKGIRRAQRGRTVTVTAKGIRRARRGRTRNAGRGKSAATVLPCGRRAGEVVEYWSLEVPNSRSGEEAVAGVEAPADQGAEARVGEMQADQGGGARTREEDDARGAGKRMTRGAGKGRRARTTRETGKRRRRPGDRGTD</sequence>
<dbReference type="Proteomes" id="UP001420932">
    <property type="component" value="Unassembled WGS sequence"/>
</dbReference>
<feature type="region of interest" description="Disordered" evidence="1">
    <location>
        <begin position="112"/>
        <end position="190"/>
    </location>
</feature>
<feature type="region of interest" description="Disordered" evidence="1">
    <location>
        <begin position="73"/>
        <end position="92"/>
    </location>
</feature>
<reference evidence="2 3" key="1">
    <citation type="submission" date="2024-01" db="EMBL/GenBank/DDBJ databases">
        <title>Genome assemblies of Stephania.</title>
        <authorList>
            <person name="Yang L."/>
        </authorList>
    </citation>
    <scope>NUCLEOTIDE SEQUENCE [LARGE SCALE GENOMIC DNA]</scope>
    <source>
        <strain evidence="2">YNDBR</strain>
        <tissue evidence="2">Leaf</tissue>
    </source>
</reference>
<dbReference type="EMBL" id="JBBNAF010000011">
    <property type="protein sequence ID" value="KAK9097643.1"/>
    <property type="molecule type" value="Genomic_DNA"/>
</dbReference>
<evidence type="ECO:0000256" key="1">
    <source>
        <dbReference type="SAM" id="MobiDB-lite"/>
    </source>
</evidence>
<keyword evidence="3" id="KW-1185">Reference proteome</keyword>
<organism evidence="2 3">
    <name type="scientific">Stephania yunnanensis</name>
    <dbReference type="NCBI Taxonomy" id="152371"/>
    <lineage>
        <taxon>Eukaryota</taxon>
        <taxon>Viridiplantae</taxon>
        <taxon>Streptophyta</taxon>
        <taxon>Embryophyta</taxon>
        <taxon>Tracheophyta</taxon>
        <taxon>Spermatophyta</taxon>
        <taxon>Magnoliopsida</taxon>
        <taxon>Ranunculales</taxon>
        <taxon>Menispermaceae</taxon>
        <taxon>Menispermoideae</taxon>
        <taxon>Cissampelideae</taxon>
        <taxon>Stephania</taxon>
    </lineage>
</organism>
<feature type="region of interest" description="Disordered" evidence="1">
    <location>
        <begin position="27"/>
        <end position="49"/>
    </location>
</feature>
<proteinExistence type="predicted"/>
<protein>
    <submittedName>
        <fullName evidence="2">Uncharacterized protein</fullName>
    </submittedName>
</protein>
<feature type="compositionally biased region" description="Basic and acidic residues" evidence="1">
    <location>
        <begin position="147"/>
        <end position="156"/>
    </location>
</feature>